<dbReference type="InterPro" id="IPR050557">
    <property type="entry name" value="RTX_toxin/Mannuronan_C5-epim"/>
</dbReference>
<comment type="subcellular location">
    <subcellularLocation>
        <location evidence="1">Secreted</location>
    </subcellularLocation>
</comment>
<dbReference type="InterPro" id="IPR011049">
    <property type="entry name" value="Serralysin-like_metalloprot_C"/>
</dbReference>
<proteinExistence type="predicted"/>
<dbReference type="InterPro" id="IPR018511">
    <property type="entry name" value="Hemolysin-typ_Ca-bd_CS"/>
</dbReference>
<keyword evidence="4" id="KW-1185">Reference proteome</keyword>
<evidence type="ECO:0000313" key="3">
    <source>
        <dbReference type="EMBL" id="SFE10184.1"/>
    </source>
</evidence>
<dbReference type="Pfam" id="PF00353">
    <property type="entry name" value="HemolysinCabind"/>
    <property type="match status" value="4"/>
</dbReference>
<protein>
    <submittedName>
        <fullName evidence="3">Hemolysin-type calcium-binding repeat-containing protein</fullName>
    </submittedName>
</protein>
<dbReference type="PANTHER" id="PTHR38340">
    <property type="entry name" value="S-LAYER PROTEIN"/>
    <property type="match status" value="1"/>
</dbReference>
<accession>A0A1I1XSA3</accession>
<dbReference type="AlphaFoldDB" id="A0A1I1XSA3"/>
<dbReference type="Gene3D" id="2.150.10.10">
    <property type="entry name" value="Serralysin-like metalloprotease, C-terminal"/>
    <property type="match status" value="3"/>
</dbReference>
<dbReference type="PRINTS" id="PR00313">
    <property type="entry name" value="CABNDNGRPT"/>
</dbReference>
<dbReference type="InterPro" id="IPR001343">
    <property type="entry name" value="Hemolysn_Ca-bd"/>
</dbReference>
<sequence>MPTNTFTVRGGAGSASQIHTFSGGADNQRDDVQNLDFDWISEFSHGHHARGGGGNDTFNFTNIHRVGSTVVGRLEDFDSRSDVIQIGGTPIDLSNPPENVRIVSFNGDHNDPDASPQQWMLIDTGGGFIFYALHGARVDMNGNGGANFDPLTGDFDQESHFIRIQDVPDFGQLTDVAFSDPQNYVPAGLVPTDGGRIIHDDDENRSDVLAPVMGSMGGDLISAGLNDDVVYAQSGDDTIWGGTGDDTLFGADGNDVFYGGLGDEVIIGGRGDDRAYGGAGSDKLSGWGGDDALYGNEGNDRLYGNQGNDQIYAGFGNDTVWGGTGADSIFGGGGHDSINGGGDNDHIVGNMGADSLIGGAGHDTLNGGRGNDKLLGGSGADMLTGGHGRDVFIFQRNDLVDWGNLTGSCAERLAQIDHVTDFNPEVDTIDLSSVADVDGISDLRLWRTMVDDDLHFSLMVRDSNERILVNVTEETTWSKIVESDCFIF</sequence>
<evidence type="ECO:0000256" key="2">
    <source>
        <dbReference type="ARBA" id="ARBA00022525"/>
    </source>
</evidence>
<gene>
    <name evidence="3" type="ORF">SAMN04488523_1055</name>
</gene>
<dbReference type="PROSITE" id="PS00330">
    <property type="entry name" value="HEMOLYSIN_CALCIUM"/>
    <property type="match status" value="3"/>
</dbReference>
<organism evidence="3 4">
    <name type="scientific">Sulfitobacter brevis</name>
    <dbReference type="NCBI Taxonomy" id="74348"/>
    <lineage>
        <taxon>Bacteria</taxon>
        <taxon>Pseudomonadati</taxon>
        <taxon>Pseudomonadota</taxon>
        <taxon>Alphaproteobacteria</taxon>
        <taxon>Rhodobacterales</taxon>
        <taxon>Roseobacteraceae</taxon>
        <taxon>Sulfitobacter</taxon>
    </lineage>
</organism>
<dbReference type="EMBL" id="FOMW01000005">
    <property type="protein sequence ID" value="SFE10184.1"/>
    <property type="molecule type" value="Genomic_DNA"/>
</dbReference>
<keyword evidence="2" id="KW-0964">Secreted</keyword>
<reference evidence="3 4" key="1">
    <citation type="submission" date="2016-10" db="EMBL/GenBank/DDBJ databases">
        <authorList>
            <person name="de Groot N.N."/>
        </authorList>
    </citation>
    <scope>NUCLEOTIDE SEQUENCE [LARGE SCALE GENOMIC DNA]</scope>
    <source>
        <strain evidence="3 4">DSM 11443</strain>
    </source>
</reference>
<dbReference type="PANTHER" id="PTHR38340:SF1">
    <property type="entry name" value="S-LAYER PROTEIN"/>
    <property type="match status" value="1"/>
</dbReference>
<dbReference type="OrthoDB" id="733404at2"/>
<evidence type="ECO:0000256" key="1">
    <source>
        <dbReference type="ARBA" id="ARBA00004613"/>
    </source>
</evidence>
<evidence type="ECO:0000313" key="4">
    <source>
        <dbReference type="Proteomes" id="UP000198977"/>
    </source>
</evidence>
<dbReference type="RefSeq" id="WP_093923278.1">
    <property type="nucleotide sequence ID" value="NZ_FOMW01000005.1"/>
</dbReference>
<dbReference type="GO" id="GO:0005576">
    <property type="term" value="C:extracellular region"/>
    <property type="evidence" value="ECO:0007669"/>
    <property type="project" value="UniProtKB-SubCell"/>
</dbReference>
<name>A0A1I1XSA3_9RHOB</name>
<dbReference type="SUPFAM" id="SSF51120">
    <property type="entry name" value="beta-Roll"/>
    <property type="match status" value="3"/>
</dbReference>
<dbReference type="GO" id="GO:0005509">
    <property type="term" value="F:calcium ion binding"/>
    <property type="evidence" value="ECO:0007669"/>
    <property type="project" value="InterPro"/>
</dbReference>
<dbReference type="Proteomes" id="UP000198977">
    <property type="component" value="Unassembled WGS sequence"/>
</dbReference>
<dbReference type="STRING" id="74348.SAMN04488523_1055"/>